<dbReference type="AlphaFoldDB" id="A0A0R3X3R2"/>
<proteinExistence type="predicted"/>
<sequence>LPSERKGQKERIPVFDRSLSNRLEKGLTVPLLLVEMRPSLPLSFPFTPSTQLHNATENFNFLSLSFSTFVPLYYNYHYQYHHNKTSRFD</sequence>
<organism evidence="1">
    <name type="scientific">Hydatigena taeniaeformis</name>
    <name type="common">Feline tapeworm</name>
    <name type="synonym">Taenia taeniaeformis</name>
    <dbReference type="NCBI Taxonomy" id="6205"/>
    <lineage>
        <taxon>Eukaryota</taxon>
        <taxon>Metazoa</taxon>
        <taxon>Spiralia</taxon>
        <taxon>Lophotrochozoa</taxon>
        <taxon>Platyhelminthes</taxon>
        <taxon>Cestoda</taxon>
        <taxon>Eucestoda</taxon>
        <taxon>Cyclophyllidea</taxon>
        <taxon>Taeniidae</taxon>
        <taxon>Hydatigera</taxon>
    </lineage>
</organism>
<protein>
    <submittedName>
        <fullName evidence="1">Ovule protein</fullName>
    </submittedName>
</protein>
<dbReference type="WBParaSite" id="TTAC_0000799901-mRNA-1">
    <property type="protein sequence ID" value="TTAC_0000799901-mRNA-1"/>
    <property type="gene ID" value="TTAC_0000799901"/>
</dbReference>
<name>A0A0R3X3R2_HYDTA</name>
<accession>A0A0R3X3R2</accession>
<reference evidence="1" key="1">
    <citation type="submission" date="2017-02" db="UniProtKB">
        <authorList>
            <consortium name="WormBaseParasite"/>
        </authorList>
    </citation>
    <scope>IDENTIFICATION</scope>
</reference>
<evidence type="ECO:0000313" key="1">
    <source>
        <dbReference type="WBParaSite" id="TTAC_0000799901-mRNA-1"/>
    </source>
</evidence>